<dbReference type="EMBL" id="GL876971">
    <property type="protein sequence ID" value="KLU88347.1"/>
    <property type="molecule type" value="Genomic_DNA"/>
</dbReference>
<evidence type="ECO:0000313" key="4">
    <source>
        <dbReference type="Proteomes" id="UP000011715"/>
    </source>
</evidence>
<proteinExistence type="predicted"/>
<dbReference type="VEuPathDB" id="FungiDB:MAPG_07334"/>
<feature type="region of interest" description="Disordered" evidence="1">
    <location>
        <begin position="60"/>
        <end position="98"/>
    </location>
</feature>
<accession>A0A0C4E4E1</accession>
<dbReference type="OrthoDB" id="3508621at2759"/>
<reference evidence="3" key="4">
    <citation type="journal article" date="2015" name="G3 (Bethesda)">
        <title>Genome sequences of three phytopathogenic species of the Magnaporthaceae family of fungi.</title>
        <authorList>
            <person name="Okagaki L.H."/>
            <person name="Nunes C.C."/>
            <person name="Sailsbery J."/>
            <person name="Clay B."/>
            <person name="Brown D."/>
            <person name="John T."/>
            <person name="Oh Y."/>
            <person name="Young N."/>
            <person name="Fitzgerald M."/>
            <person name="Haas B.J."/>
            <person name="Zeng Q."/>
            <person name="Young S."/>
            <person name="Adiconis X."/>
            <person name="Fan L."/>
            <person name="Levin J.Z."/>
            <person name="Mitchell T.K."/>
            <person name="Okubara P.A."/>
            <person name="Farman M.L."/>
            <person name="Kohn L.M."/>
            <person name="Birren B."/>
            <person name="Ma L.-J."/>
            <person name="Dean R.A."/>
        </authorList>
    </citation>
    <scope>NUCLEOTIDE SEQUENCE</scope>
    <source>
        <strain evidence="3">ATCC 64411 / 73-15</strain>
    </source>
</reference>
<reference evidence="4" key="1">
    <citation type="submission" date="2010-05" db="EMBL/GenBank/DDBJ databases">
        <title>The genome sequence of Magnaporthe poae strain ATCC 64411.</title>
        <authorList>
            <person name="Ma L.-J."/>
            <person name="Dead R."/>
            <person name="Young S."/>
            <person name="Zeng Q."/>
            <person name="Koehrsen M."/>
            <person name="Alvarado L."/>
            <person name="Berlin A."/>
            <person name="Chapman S.B."/>
            <person name="Chen Z."/>
            <person name="Freedman E."/>
            <person name="Gellesch M."/>
            <person name="Goldberg J."/>
            <person name="Griggs A."/>
            <person name="Gujja S."/>
            <person name="Heilman E.R."/>
            <person name="Heiman D."/>
            <person name="Hepburn T."/>
            <person name="Howarth C."/>
            <person name="Jen D."/>
            <person name="Larson L."/>
            <person name="Mehta T."/>
            <person name="Neiman D."/>
            <person name="Pearson M."/>
            <person name="Roberts A."/>
            <person name="Saif S."/>
            <person name="Shea T."/>
            <person name="Shenoy N."/>
            <person name="Sisk P."/>
            <person name="Stolte C."/>
            <person name="Sykes S."/>
            <person name="Walk T."/>
            <person name="White J."/>
            <person name="Yandava C."/>
            <person name="Haas B."/>
            <person name="Nusbaum C."/>
            <person name="Birren B."/>
        </authorList>
    </citation>
    <scope>NUCLEOTIDE SEQUENCE [LARGE SCALE GENOMIC DNA]</scope>
    <source>
        <strain evidence="4">ATCC 64411 / 73-15</strain>
    </source>
</reference>
<evidence type="ECO:0000313" key="3">
    <source>
        <dbReference type="EnsemblFungi" id="MAPG_07334T0"/>
    </source>
</evidence>
<reference evidence="3" key="5">
    <citation type="submission" date="2015-06" db="UniProtKB">
        <authorList>
            <consortium name="EnsemblFungi"/>
        </authorList>
    </citation>
    <scope>IDENTIFICATION</scope>
    <source>
        <strain evidence="3">ATCC 64411</strain>
    </source>
</reference>
<reference evidence="2" key="2">
    <citation type="submission" date="2010-05" db="EMBL/GenBank/DDBJ databases">
        <title>The Genome Sequence of Magnaporthe poae strain ATCC 64411.</title>
        <authorList>
            <consortium name="The Broad Institute Genome Sequencing Platform"/>
            <consortium name="Broad Institute Genome Sequencing Center for Infectious Disease"/>
            <person name="Ma L.-J."/>
            <person name="Dead R."/>
            <person name="Young S."/>
            <person name="Zeng Q."/>
            <person name="Koehrsen M."/>
            <person name="Alvarado L."/>
            <person name="Berlin A."/>
            <person name="Chapman S.B."/>
            <person name="Chen Z."/>
            <person name="Freedman E."/>
            <person name="Gellesch M."/>
            <person name="Goldberg J."/>
            <person name="Griggs A."/>
            <person name="Gujja S."/>
            <person name="Heilman E.R."/>
            <person name="Heiman D."/>
            <person name="Hepburn T."/>
            <person name="Howarth C."/>
            <person name="Jen D."/>
            <person name="Larson L."/>
            <person name="Mehta T."/>
            <person name="Neiman D."/>
            <person name="Pearson M."/>
            <person name="Roberts A."/>
            <person name="Saif S."/>
            <person name="Shea T."/>
            <person name="Shenoy N."/>
            <person name="Sisk P."/>
            <person name="Stolte C."/>
            <person name="Sykes S."/>
            <person name="Walk T."/>
            <person name="White J."/>
            <person name="Yandava C."/>
            <person name="Haas B."/>
            <person name="Nusbaum C."/>
            <person name="Birren B."/>
        </authorList>
    </citation>
    <scope>NUCLEOTIDE SEQUENCE</scope>
    <source>
        <strain evidence="2">ATCC 64411</strain>
    </source>
</reference>
<evidence type="ECO:0000313" key="2">
    <source>
        <dbReference type="EMBL" id="KLU88347.1"/>
    </source>
</evidence>
<protein>
    <submittedName>
        <fullName evidence="2 3">Uncharacterized protein</fullName>
    </submittedName>
</protein>
<name>A0A0C4E4E1_MAGP6</name>
<dbReference type="Proteomes" id="UP000011715">
    <property type="component" value="Unassembled WGS sequence"/>
</dbReference>
<dbReference type="EMBL" id="ADBL01001773">
    <property type="status" value="NOT_ANNOTATED_CDS"/>
    <property type="molecule type" value="Genomic_DNA"/>
</dbReference>
<dbReference type="EnsemblFungi" id="MAPG_07334T0">
    <property type="protein sequence ID" value="MAPG_07334T0"/>
    <property type="gene ID" value="MAPG_07334"/>
</dbReference>
<dbReference type="AlphaFoldDB" id="A0A0C4E4E1"/>
<organism evidence="3 4">
    <name type="scientific">Magnaporthiopsis poae (strain ATCC 64411 / 73-15)</name>
    <name type="common">Kentucky bluegrass fungus</name>
    <name type="synonym">Magnaporthe poae</name>
    <dbReference type="NCBI Taxonomy" id="644358"/>
    <lineage>
        <taxon>Eukaryota</taxon>
        <taxon>Fungi</taxon>
        <taxon>Dikarya</taxon>
        <taxon>Ascomycota</taxon>
        <taxon>Pezizomycotina</taxon>
        <taxon>Sordariomycetes</taxon>
        <taxon>Sordariomycetidae</taxon>
        <taxon>Magnaporthales</taxon>
        <taxon>Magnaporthaceae</taxon>
        <taxon>Magnaporthiopsis</taxon>
    </lineage>
</organism>
<gene>
    <name evidence="2" type="ORF">MAPG_07334</name>
</gene>
<feature type="compositionally biased region" description="Basic and acidic residues" evidence="1">
    <location>
        <begin position="68"/>
        <end position="82"/>
    </location>
</feature>
<evidence type="ECO:0000256" key="1">
    <source>
        <dbReference type="SAM" id="MobiDB-lite"/>
    </source>
</evidence>
<keyword evidence="4" id="KW-1185">Reference proteome</keyword>
<reference evidence="2" key="3">
    <citation type="submission" date="2011-03" db="EMBL/GenBank/DDBJ databases">
        <title>Annotation of Magnaporthe poae ATCC 64411.</title>
        <authorList>
            <person name="Ma L.-J."/>
            <person name="Dead R."/>
            <person name="Young S.K."/>
            <person name="Zeng Q."/>
            <person name="Gargeya S."/>
            <person name="Fitzgerald M."/>
            <person name="Haas B."/>
            <person name="Abouelleil A."/>
            <person name="Alvarado L."/>
            <person name="Arachchi H.M."/>
            <person name="Berlin A."/>
            <person name="Brown A."/>
            <person name="Chapman S.B."/>
            <person name="Chen Z."/>
            <person name="Dunbar C."/>
            <person name="Freedman E."/>
            <person name="Gearin G."/>
            <person name="Gellesch M."/>
            <person name="Goldberg J."/>
            <person name="Griggs A."/>
            <person name="Gujja S."/>
            <person name="Heiman D."/>
            <person name="Howarth C."/>
            <person name="Larson L."/>
            <person name="Lui A."/>
            <person name="MacDonald P.J.P."/>
            <person name="Mehta T."/>
            <person name="Montmayeur A."/>
            <person name="Murphy C."/>
            <person name="Neiman D."/>
            <person name="Pearson M."/>
            <person name="Priest M."/>
            <person name="Roberts A."/>
            <person name="Saif S."/>
            <person name="Shea T."/>
            <person name="Shenoy N."/>
            <person name="Sisk P."/>
            <person name="Stolte C."/>
            <person name="Sykes S."/>
            <person name="Yandava C."/>
            <person name="Wortman J."/>
            <person name="Nusbaum C."/>
            <person name="Birren B."/>
        </authorList>
    </citation>
    <scope>NUCLEOTIDE SEQUENCE</scope>
    <source>
        <strain evidence="2">ATCC 64411</strain>
    </source>
</reference>
<sequence>MTACPWSTAAAMDGAGMLEPTLKQQLRANMREFKARNSLDKATAKEIKLQEASQLAAWISQNPPKARNGLDKGHRSYKPEKFRCKRHLNWQPGSARNP</sequence>